<dbReference type="AlphaFoldDB" id="A0A0E9R891"/>
<proteinExistence type="predicted"/>
<organism evidence="1">
    <name type="scientific">Anguilla anguilla</name>
    <name type="common">European freshwater eel</name>
    <name type="synonym">Muraena anguilla</name>
    <dbReference type="NCBI Taxonomy" id="7936"/>
    <lineage>
        <taxon>Eukaryota</taxon>
        <taxon>Metazoa</taxon>
        <taxon>Chordata</taxon>
        <taxon>Craniata</taxon>
        <taxon>Vertebrata</taxon>
        <taxon>Euteleostomi</taxon>
        <taxon>Actinopterygii</taxon>
        <taxon>Neopterygii</taxon>
        <taxon>Teleostei</taxon>
        <taxon>Anguilliformes</taxon>
        <taxon>Anguillidae</taxon>
        <taxon>Anguilla</taxon>
    </lineage>
</organism>
<reference evidence="1" key="1">
    <citation type="submission" date="2014-11" db="EMBL/GenBank/DDBJ databases">
        <authorList>
            <person name="Amaro Gonzalez C."/>
        </authorList>
    </citation>
    <scope>NUCLEOTIDE SEQUENCE</scope>
</reference>
<reference evidence="1" key="2">
    <citation type="journal article" date="2015" name="Fish Shellfish Immunol.">
        <title>Early steps in the European eel (Anguilla anguilla)-Vibrio vulnificus interaction in the gills: Role of the RtxA13 toxin.</title>
        <authorList>
            <person name="Callol A."/>
            <person name="Pajuelo D."/>
            <person name="Ebbesson L."/>
            <person name="Teles M."/>
            <person name="MacKenzie S."/>
            <person name="Amaro C."/>
        </authorList>
    </citation>
    <scope>NUCLEOTIDE SEQUENCE</scope>
</reference>
<sequence>MYVPPYAELSYFGFALTFQCLDV</sequence>
<dbReference type="EMBL" id="GBXM01083580">
    <property type="protein sequence ID" value="JAH24997.1"/>
    <property type="molecule type" value="Transcribed_RNA"/>
</dbReference>
<accession>A0A0E9R891</accession>
<name>A0A0E9R891_ANGAN</name>
<protein>
    <submittedName>
        <fullName evidence="1">Uncharacterized protein</fullName>
    </submittedName>
</protein>
<evidence type="ECO:0000313" key="1">
    <source>
        <dbReference type="EMBL" id="JAH24997.1"/>
    </source>
</evidence>